<accession>A0A9Q0USD4</accession>
<protein>
    <submittedName>
        <fullName evidence="1">Uncharacterized protein</fullName>
    </submittedName>
</protein>
<keyword evidence="2" id="KW-1185">Reference proteome</keyword>
<evidence type="ECO:0000313" key="1">
    <source>
        <dbReference type="EMBL" id="KAJ6734980.1"/>
    </source>
</evidence>
<feature type="non-terminal residue" evidence="1">
    <location>
        <position position="84"/>
    </location>
</feature>
<dbReference type="AlphaFoldDB" id="A0A9Q0USD4"/>
<reference evidence="1" key="2">
    <citation type="journal article" date="2023" name="Int. J. Mol. Sci.">
        <title>De Novo Assembly and Annotation of 11 Diverse Shrub Willow (Salix) Genomes Reveals Novel Gene Organization in Sex-Linked Regions.</title>
        <authorList>
            <person name="Hyden B."/>
            <person name="Feng K."/>
            <person name="Yates T.B."/>
            <person name="Jawdy S."/>
            <person name="Cereghino C."/>
            <person name="Smart L.B."/>
            <person name="Muchero W."/>
        </authorList>
    </citation>
    <scope>NUCLEOTIDE SEQUENCE</scope>
    <source>
        <tissue evidence="1">Shoot tip</tissue>
    </source>
</reference>
<sequence>MVLFNYILLRSALDPQQAGDNLVELDDECYYLGSVLSAHDLLLYSAFSVSFKSGQISIVSWVDDAVRRIEKVRKICTQIKDPNL</sequence>
<name>A0A9Q0USD4_SALPP</name>
<gene>
    <name evidence="1" type="ORF">OIU79_002121</name>
</gene>
<dbReference type="OrthoDB" id="10447001at2759"/>
<dbReference type="EMBL" id="JAPFFK010000011">
    <property type="protein sequence ID" value="KAJ6734980.1"/>
    <property type="molecule type" value="Genomic_DNA"/>
</dbReference>
<proteinExistence type="predicted"/>
<organism evidence="1 2">
    <name type="scientific">Salix purpurea</name>
    <name type="common">Purple osier willow</name>
    <dbReference type="NCBI Taxonomy" id="77065"/>
    <lineage>
        <taxon>Eukaryota</taxon>
        <taxon>Viridiplantae</taxon>
        <taxon>Streptophyta</taxon>
        <taxon>Embryophyta</taxon>
        <taxon>Tracheophyta</taxon>
        <taxon>Spermatophyta</taxon>
        <taxon>Magnoliopsida</taxon>
        <taxon>eudicotyledons</taxon>
        <taxon>Gunneridae</taxon>
        <taxon>Pentapetalae</taxon>
        <taxon>rosids</taxon>
        <taxon>fabids</taxon>
        <taxon>Malpighiales</taxon>
        <taxon>Salicaceae</taxon>
        <taxon>Saliceae</taxon>
        <taxon>Salix</taxon>
    </lineage>
</organism>
<evidence type="ECO:0000313" key="2">
    <source>
        <dbReference type="Proteomes" id="UP001151532"/>
    </source>
</evidence>
<comment type="caution">
    <text evidence="1">The sequence shown here is derived from an EMBL/GenBank/DDBJ whole genome shotgun (WGS) entry which is preliminary data.</text>
</comment>
<reference evidence="1" key="1">
    <citation type="submission" date="2022-11" db="EMBL/GenBank/DDBJ databases">
        <authorList>
            <person name="Hyden B.L."/>
            <person name="Feng K."/>
            <person name="Yates T."/>
            <person name="Jawdy S."/>
            <person name="Smart L.B."/>
            <person name="Muchero W."/>
        </authorList>
    </citation>
    <scope>NUCLEOTIDE SEQUENCE</scope>
    <source>
        <tissue evidence="1">Shoot tip</tissue>
    </source>
</reference>
<dbReference type="Proteomes" id="UP001151532">
    <property type="component" value="Chromosome 17"/>
</dbReference>